<evidence type="ECO:0000256" key="1">
    <source>
        <dbReference type="SAM" id="MobiDB-lite"/>
    </source>
</evidence>
<feature type="region of interest" description="Disordered" evidence="1">
    <location>
        <begin position="1"/>
        <end position="46"/>
    </location>
</feature>
<sequence length="336" mass="36646">MAQPCKRPAQTPDPSHTSSKRPDQGAGERNCGDTNEPTTDDDASTIVGLDEKVDDWSEMENDNFKILTVVSSARLSALRRSSRELRNLRYQTAGDLTGGVRSSGAFGTMLASPSFVTVVAAVRFRGALRNVVGGALRNRLHELETTTMSALGSDFGSRDVSDERAAVGREGREKEKGKEAQLAAVAVRTSKANHYHLDARLFRWASLFQNAPVLPNACKSTRVRALTWPPQQRSHKTTPSVRRVASSRELRLPWEGLANRRASYGGQQQAANVPPLLNVVYSIHEAKRRSRREQAKKGESPRCASSGELAVVAAEGGIRGGNQGQTETPLRFADEE</sequence>
<evidence type="ECO:0000313" key="2">
    <source>
        <dbReference type="EMBL" id="KAH8033599.1"/>
    </source>
</evidence>
<dbReference type="EMBL" id="JABSTU010000004">
    <property type="protein sequence ID" value="KAH8033599.1"/>
    <property type="molecule type" value="Genomic_DNA"/>
</dbReference>
<feature type="region of interest" description="Disordered" evidence="1">
    <location>
        <begin position="287"/>
        <end position="336"/>
    </location>
</feature>
<accession>A0A9J6EH89</accession>
<reference evidence="2" key="2">
    <citation type="submission" date="2021-09" db="EMBL/GenBank/DDBJ databases">
        <authorList>
            <person name="Jia N."/>
            <person name="Wang J."/>
            <person name="Shi W."/>
            <person name="Du L."/>
            <person name="Sun Y."/>
            <person name="Zhan W."/>
            <person name="Jiang J."/>
            <person name="Wang Q."/>
            <person name="Zhang B."/>
            <person name="Ji P."/>
            <person name="Sakyi L.B."/>
            <person name="Cui X."/>
            <person name="Yuan T."/>
            <person name="Jiang B."/>
            <person name="Yang W."/>
            <person name="Lam T.T.-Y."/>
            <person name="Chang Q."/>
            <person name="Ding S."/>
            <person name="Wang X."/>
            <person name="Zhu J."/>
            <person name="Ruan X."/>
            <person name="Zhao L."/>
            <person name="Wei J."/>
            <person name="Que T."/>
            <person name="Du C."/>
            <person name="Cheng J."/>
            <person name="Dai P."/>
            <person name="Han X."/>
            <person name="Huang E."/>
            <person name="Gao Y."/>
            <person name="Liu J."/>
            <person name="Shao H."/>
            <person name="Ye R."/>
            <person name="Li L."/>
            <person name="Wei W."/>
            <person name="Wang X."/>
            <person name="Wang C."/>
            <person name="Huo Q."/>
            <person name="Li W."/>
            <person name="Guo W."/>
            <person name="Chen H."/>
            <person name="Chen S."/>
            <person name="Zhou L."/>
            <person name="Zhou L."/>
            <person name="Ni X."/>
            <person name="Tian J."/>
            <person name="Zhou Y."/>
            <person name="Sheng Y."/>
            <person name="Liu T."/>
            <person name="Pan Y."/>
            <person name="Xia L."/>
            <person name="Li J."/>
            <person name="Zhao F."/>
            <person name="Cao W."/>
        </authorList>
    </citation>
    <scope>NUCLEOTIDE SEQUENCE</scope>
    <source>
        <strain evidence="2">Rmic-2018</strain>
        <tissue evidence="2">Larvae</tissue>
    </source>
</reference>
<dbReference type="Proteomes" id="UP000821866">
    <property type="component" value="Chromosome 2"/>
</dbReference>
<keyword evidence="3" id="KW-1185">Reference proteome</keyword>
<comment type="caution">
    <text evidence="2">The sequence shown here is derived from an EMBL/GenBank/DDBJ whole genome shotgun (WGS) entry which is preliminary data.</text>
</comment>
<name>A0A9J6EH89_RHIMP</name>
<reference evidence="2" key="1">
    <citation type="journal article" date="2020" name="Cell">
        <title>Large-Scale Comparative Analyses of Tick Genomes Elucidate Their Genetic Diversity and Vector Capacities.</title>
        <authorList>
            <consortium name="Tick Genome and Microbiome Consortium (TIGMIC)"/>
            <person name="Jia N."/>
            <person name="Wang J."/>
            <person name="Shi W."/>
            <person name="Du L."/>
            <person name="Sun Y."/>
            <person name="Zhan W."/>
            <person name="Jiang J.F."/>
            <person name="Wang Q."/>
            <person name="Zhang B."/>
            <person name="Ji P."/>
            <person name="Bell-Sakyi L."/>
            <person name="Cui X.M."/>
            <person name="Yuan T.T."/>
            <person name="Jiang B.G."/>
            <person name="Yang W.F."/>
            <person name="Lam T.T."/>
            <person name="Chang Q.C."/>
            <person name="Ding S.J."/>
            <person name="Wang X.J."/>
            <person name="Zhu J.G."/>
            <person name="Ruan X.D."/>
            <person name="Zhao L."/>
            <person name="Wei J.T."/>
            <person name="Ye R.Z."/>
            <person name="Que T.C."/>
            <person name="Du C.H."/>
            <person name="Zhou Y.H."/>
            <person name="Cheng J.X."/>
            <person name="Dai P.F."/>
            <person name="Guo W.B."/>
            <person name="Han X.H."/>
            <person name="Huang E.J."/>
            <person name="Li L.F."/>
            <person name="Wei W."/>
            <person name="Gao Y.C."/>
            <person name="Liu J.Z."/>
            <person name="Shao H.Z."/>
            <person name="Wang X."/>
            <person name="Wang C.C."/>
            <person name="Yang T.C."/>
            <person name="Huo Q.B."/>
            <person name="Li W."/>
            <person name="Chen H.Y."/>
            <person name="Chen S.E."/>
            <person name="Zhou L.G."/>
            <person name="Ni X.B."/>
            <person name="Tian J.H."/>
            <person name="Sheng Y."/>
            <person name="Liu T."/>
            <person name="Pan Y.S."/>
            <person name="Xia L.Y."/>
            <person name="Li J."/>
            <person name="Zhao F."/>
            <person name="Cao W.C."/>
        </authorList>
    </citation>
    <scope>NUCLEOTIDE SEQUENCE</scope>
    <source>
        <strain evidence="2">Rmic-2018</strain>
    </source>
</reference>
<proteinExistence type="predicted"/>
<organism evidence="2 3">
    <name type="scientific">Rhipicephalus microplus</name>
    <name type="common">Cattle tick</name>
    <name type="synonym">Boophilus microplus</name>
    <dbReference type="NCBI Taxonomy" id="6941"/>
    <lineage>
        <taxon>Eukaryota</taxon>
        <taxon>Metazoa</taxon>
        <taxon>Ecdysozoa</taxon>
        <taxon>Arthropoda</taxon>
        <taxon>Chelicerata</taxon>
        <taxon>Arachnida</taxon>
        <taxon>Acari</taxon>
        <taxon>Parasitiformes</taxon>
        <taxon>Ixodida</taxon>
        <taxon>Ixodoidea</taxon>
        <taxon>Ixodidae</taxon>
        <taxon>Rhipicephalinae</taxon>
        <taxon>Rhipicephalus</taxon>
        <taxon>Boophilus</taxon>
    </lineage>
</organism>
<dbReference type="AlphaFoldDB" id="A0A9J6EH89"/>
<gene>
    <name evidence="2" type="ORF">HPB51_014505</name>
</gene>
<evidence type="ECO:0000313" key="3">
    <source>
        <dbReference type="Proteomes" id="UP000821866"/>
    </source>
</evidence>
<protein>
    <submittedName>
        <fullName evidence="2">Uncharacterized protein</fullName>
    </submittedName>
</protein>